<dbReference type="Proteomes" id="UP000319771">
    <property type="component" value="Unassembled WGS sequence"/>
</dbReference>
<comment type="caution">
    <text evidence="1">The sequence shown here is derived from an EMBL/GenBank/DDBJ whole genome shotgun (WGS) entry which is preliminary data.</text>
</comment>
<evidence type="ECO:0000313" key="2">
    <source>
        <dbReference type="Proteomes" id="UP000319771"/>
    </source>
</evidence>
<protein>
    <recommendedName>
        <fullName evidence="3">TRASH domain-containing protein</fullName>
    </recommendedName>
</protein>
<organism evidence="1 2">
    <name type="scientific">Eiseniibacteriota bacterium</name>
    <dbReference type="NCBI Taxonomy" id="2212470"/>
    <lineage>
        <taxon>Bacteria</taxon>
        <taxon>Candidatus Eiseniibacteriota</taxon>
    </lineage>
</organism>
<sequence length="130" mass="13543">MMNRIVVVAVVALVAIGAYGVFGGAWCPSHPSADPARNAAARGAATGAFDPMMSGACRFSCSVQQPFDAKDVVAQPGAVAGRLTRCPVSGVVFQVDDQRPRVALATGTYVVCCDRCAVKLRKDPGRFVRG</sequence>
<accession>A0A538TYZ3</accession>
<evidence type="ECO:0008006" key="3">
    <source>
        <dbReference type="Google" id="ProtNLM"/>
    </source>
</evidence>
<dbReference type="AlphaFoldDB" id="A0A538TYZ3"/>
<reference evidence="1 2" key="1">
    <citation type="journal article" date="2019" name="Nat. Microbiol.">
        <title>Mediterranean grassland soil C-N compound turnover is dependent on rainfall and depth, and is mediated by genomically divergent microorganisms.</title>
        <authorList>
            <person name="Diamond S."/>
            <person name="Andeer P.F."/>
            <person name="Li Z."/>
            <person name="Crits-Christoph A."/>
            <person name="Burstein D."/>
            <person name="Anantharaman K."/>
            <person name="Lane K.R."/>
            <person name="Thomas B.C."/>
            <person name="Pan C."/>
            <person name="Northen T.R."/>
            <person name="Banfield J.F."/>
        </authorList>
    </citation>
    <scope>NUCLEOTIDE SEQUENCE [LARGE SCALE GENOMIC DNA]</scope>
    <source>
        <strain evidence="1">WS_11</strain>
    </source>
</reference>
<dbReference type="EMBL" id="VBPB01000371">
    <property type="protein sequence ID" value="TMQ68823.1"/>
    <property type="molecule type" value="Genomic_DNA"/>
</dbReference>
<evidence type="ECO:0000313" key="1">
    <source>
        <dbReference type="EMBL" id="TMQ68823.1"/>
    </source>
</evidence>
<proteinExistence type="predicted"/>
<name>A0A538TYZ3_UNCEI</name>
<gene>
    <name evidence="1" type="ORF">E6K81_16285</name>
</gene>